<dbReference type="Gene3D" id="1.10.30.10">
    <property type="entry name" value="High mobility group box domain"/>
    <property type="match status" value="1"/>
</dbReference>
<dbReference type="SMART" id="SM00398">
    <property type="entry name" value="HMG"/>
    <property type="match status" value="1"/>
</dbReference>
<sequence>METPQISRSGRVLKKSAKVKEMEDFDINELDMQGKPRKKGRTSDEYDEFEDKRVAPIKIPKMSLSLPSGAKRPQIMPKTGASNAMKAKSEAKRFMLQDSDGSKESDSSSVSSETSSSSPSSSDDSDGEMPDMRQRYSNVDVKSSSLIQNVQHSPQQEKVIVEPYRQFESPVTFGEQSSEMPMDASDDDDESDSGLVIAEESNDSFMSRGTKSGIKKKPVRKDPPYPARKGGLAKKRPPANRTPAVAASVVASTVSAKKEKPAVKPKPLTAYMLWCSENRKKIAAGHIGFGNIGKKLGEAWQALPDKEKMAWRRKAKKLALKNSGGLISTGPTNESPTKVVSRSTMSISSESTLQNSAEATRALGTSAIDSAAYLKLLGDSLSVIGQRLTEHEGQLAVSGIFSVLLDTILCVVGPLLCLTSESPVLNSLPQDVSRRTLDSIAYFMPGL</sequence>
<keyword evidence="5" id="KW-1185">Reference proteome</keyword>
<dbReference type="PANTHER" id="PTHR46584">
    <property type="entry name" value="HMG DOMAIN-CONTAINING PROTEIN 4"/>
    <property type="match status" value="1"/>
</dbReference>
<dbReference type="PROSITE" id="PS50118">
    <property type="entry name" value="HMG_BOX_2"/>
    <property type="match status" value="1"/>
</dbReference>
<dbReference type="SUPFAM" id="SSF47095">
    <property type="entry name" value="HMG-box"/>
    <property type="match status" value="1"/>
</dbReference>
<evidence type="ECO:0000256" key="1">
    <source>
        <dbReference type="PROSITE-ProRule" id="PRU00267"/>
    </source>
</evidence>
<feature type="region of interest" description="Disordered" evidence="2">
    <location>
        <begin position="24"/>
        <end position="243"/>
    </location>
</feature>
<proteinExistence type="predicted"/>
<dbReference type="EMBL" id="CAXIEN010000085">
    <property type="protein sequence ID" value="CAL1275553.1"/>
    <property type="molecule type" value="Genomic_DNA"/>
</dbReference>
<feature type="DNA-binding region" description="HMG box" evidence="1">
    <location>
        <begin position="264"/>
        <end position="317"/>
    </location>
</feature>
<dbReference type="CDD" id="cd00084">
    <property type="entry name" value="HMG-box_SF"/>
    <property type="match status" value="1"/>
</dbReference>
<gene>
    <name evidence="4" type="ORF">LARSCL_LOCUS8141</name>
</gene>
<evidence type="ECO:0000259" key="3">
    <source>
        <dbReference type="PROSITE" id="PS50118"/>
    </source>
</evidence>
<dbReference type="GO" id="GO:0003677">
    <property type="term" value="F:DNA binding"/>
    <property type="evidence" value="ECO:0007669"/>
    <property type="project" value="UniProtKB-UniRule"/>
</dbReference>
<comment type="caution">
    <text evidence="4">The sequence shown here is derived from an EMBL/GenBank/DDBJ whole genome shotgun (WGS) entry which is preliminary data.</text>
</comment>
<feature type="compositionally biased region" description="Low complexity" evidence="2">
    <location>
        <begin position="107"/>
        <end position="122"/>
    </location>
</feature>
<reference evidence="4 5" key="1">
    <citation type="submission" date="2024-04" db="EMBL/GenBank/DDBJ databases">
        <authorList>
            <person name="Rising A."/>
            <person name="Reimegard J."/>
            <person name="Sonavane S."/>
            <person name="Akerstrom W."/>
            <person name="Nylinder S."/>
            <person name="Hedman E."/>
            <person name="Kallberg Y."/>
        </authorList>
    </citation>
    <scope>NUCLEOTIDE SEQUENCE [LARGE SCALE GENOMIC DNA]</scope>
</reference>
<evidence type="ECO:0000256" key="2">
    <source>
        <dbReference type="SAM" id="MobiDB-lite"/>
    </source>
</evidence>
<dbReference type="Proteomes" id="UP001497382">
    <property type="component" value="Unassembled WGS sequence"/>
</dbReference>
<evidence type="ECO:0000313" key="5">
    <source>
        <dbReference type="Proteomes" id="UP001497382"/>
    </source>
</evidence>
<feature type="compositionally biased region" description="Basic and acidic residues" evidence="2">
    <location>
        <begin position="87"/>
        <end position="106"/>
    </location>
</feature>
<dbReference type="InterPro" id="IPR009071">
    <property type="entry name" value="HMG_box_dom"/>
</dbReference>
<keyword evidence="1" id="KW-0238">DNA-binding</keyword>
<accession>A0AAV1ZWJ8</accession>
<protein>
    <recommendedName>
        <fullName evidence="3">HMG box domain-containing protein</fullName>
    </recommendedName>
</protein>
<evidence type="ECO:0000313" key="4">
    <source>
        <dbReference type="EMBL" id="CAL1275553.1"/>
    </source>
</evidence>
<keyword evidence="1" id="KW-0539">Nucleus</keyword>
<feature type="compositionally biased region" description="Polar residues" evidence="2">
    <location>
        <begin position="135"/>
        <end position="156"/>
    </location>
</feature>
<feature type="domain" description="HMG box" evidence="3">
    <location>
        <begin position="264"/>
        <end position="317"/>
    </location>
</feature>
<name>A0AAV1ZWJ8_9ARAC</name>
<dbReference type="InterPro" id="IPR036910">
    <property type="entry name" value="HMG_box_dom_sf"/>
</dbReference>
<dbReference type="Pfam" id="PF00505">
    <property type="entry name" value="HMG_box"/>
    <property type="match status" value="1"/>
</dbReference>
<dbReference type="GO" id="GO:0005634">
    <property type="term" value="C:nucleus"/>
    <property type="evidence" value="ECO:0007669"/>
    <property type="project" value="UniProtKB-UniRule"/>
</dbReference>
<dbReference type="PANTHER" id="PTHR46584:SF1">
    <property type="entry name" value="HMG DOMAIN-CONTAINING PROTEIN 4"/>
    <property type="match status" value="1"/>
</dbReference>
<organism evidence="4 5">
    <name type="scientific">Larinioides sclopetarius</name>
    <dbReference type="NCBI Taxonomy" id="280406"/>
    <lineage>
        <taxon>Eukaryota</taxon>
        <taxon>Metazoa</taxon>
        <taxon>Ecdysozoa</taxon>
        <taxon>Arthropoda</taxon>
        <taxon>Chelicerata</taxon>
        <taxon>Arachnida</taxon>
        <taxon>Araneae</taxon>
        <taxon>Araneomorphae</taxon>
        <taxon>Entelegynae</taxon>
        <taxon>Araneoidea</taxon>
        <taxon>Araneidae</taxon>
        <taxon>Larinioides</taxon>
    </lineage>
</organism>
<dbReference type="InterPro" id="IPR042477">
    <property type="entry name" value="HMGXB4"/>
</dbReference>
<dbReference type="AlphaFoldDB" id="A0AAV1ZWJ8"/>